<protein>
    <recommendedName>
        <fullName evidence="12">Trk system potassium uptake protein</fullName>
    </recommendedName>
</protein>
<keyword evidence="6 12" id="KW-0633">Potassium transport</keyword>
<feature type="transmembrane region" description="Helical" evidence="14">
    <location>
        <begin position="397"/>
        <end position="421"/>
    </location>
</feature>
<evidence type="ECO:0000256" key="13">
    <source>
        <dbReference type="PIRSR" id="PIRSR006247-1"/>
    </source>
</evidence>
<dbReference type="EMBL" id="UGHS01000003">
    <property type="protein sequence ID" value="STO92984.1"/>
    <property type="molecule type" value="Genomic_DNA"/>
</dbReference>
<feature type="binding site" evidence="13">
    <location>
        <position position="440"/>
    </location>
    <ligand>
        <name>K(+)</name>
        <dbReference type="ChEBI" id="CHEBI:29103"/>
    </ligand>
</feature>
<feature type="binding site" evidence="13">
    <location>
        <position position="322"/>
    </location>
    <ligand>
        <name>K(+)</name>
        <dbReference type="ChEBI" id="CHEBI:29103"/>
    </ligand>
</feature>
<evidence type="ECO:0000256" key="6">
    <source>
        <dbReference type="ARBA" id="ARBA00022538"/>
    </source>
</evidence>
<name>A0A377IXI1_9PAST</name>
<keyword evidence="7 14" id="KW-0812">Transmembrane</keyword>
<dbReference type="GO" id="GO:0015379">
    <property type="term" value="F:potassium:chloride symporter activity"/>
    <property type="evidence" value="ECO:0007669"/>
    <property type="project" value="InterPro"/>
</dbReference>
<sequence>MHLLSIIRIIGILIMCFSGTMLVPAFVALIYGDGGGKAFMQAFALSFMVGVLLWWPCHHHKQELRSREGFLIVVAFWFVLGGLATLPLLLFDAPHITLAAAVFEAFSGLTTTGATVLTGLDNLPKAILFYRQFLQWLGGMGIIVLAIAIIPLLGIGGMQLYRAEMSGPMKDQKMRPRISETAKALWFIYFFLTLSCATAYWFAGMTPFDAITHSFSTVSIGGFSTHDASIGYFHSSAINWITIGFILISACNFALHFRAFSTFGRENIWRIYSRDPEFRFFISIQIIIVTVCSLVMIGHNYFTSSWKDFEQVAFQAVSISTTTGYTTSDFSAWPSFVPMLLIIAAFIGGCAGSVGGGLRVARVLVLYLQGLRELKRFVHPNLVYPIKWGKNVLDERVIGSIWAFFSAYLLVFTLCLLAVIACGVEPFNAFNAVLACINNLGPGLGSVSSNMTAIPDSAKWVLTFAMVCGRLEIFTLLALFTPAFWKA</sequence>
<evidence type="ECO:0000256" key="9">
    <source>
        <dbReference type="ARBA" id="ARBA00022989"/>
    </source>
</evidence>
<feature type="transmembrane region" description="Helical" evidence="14">
    <location>
        <begin position="12"/>
        <end position="32"/>
    </location>
</feature>
<feature type="binding site" evidence="13">
    <location>
        <position position="221"/>
    </location>
    <ligand>
        <name>K(+)</name>
        <dbReference type="ChEBI" id="CHEBI:29103"/>
    </ligand>
</feature>
<keyword evidence="4 12" id="KW-1003">Cell membrane</keyword>
<dbReference type="InterPro" id="IPR004772">
    <property type="entry name" value="TrkH"/>
</dbReference>
<evidence type="ECO:0000256" key="2">
    <source>
        <dbReference type="ARBA" id="ARBA00009137"/>
    </source>
</evidence>
<feature type="binding site" evidence="13">
    <location>
        <position position="439"/>
    </location>
    <ligand>
        <name>K(+)</name>
        <dbReference type="ChEBI" id="CHEBI:29103"/>
    </ligand>
</feature>
<gene>
    <name evidence="15" type="primary">trkG</name>
    <name evidence="15" type="ORF">NCTC13335_00842</name>
</gene>
<feature type="transmembrane region" description="Helical" evidence="14">
    <location>
        <begin position="339"/>
        <end position="368"/>
    </location>
</feature>
<evidence type="ECO:0000256" key="1">
    <source>
        <dbReference type="ARBA" id="ARBA00004429"/>
    </source>
</evidence>
<keyword evidence="8 12" id="KW-0630">Potassium</keyword>
<comment type="subcellular location">
    <subcellularLocation>
        <location evidence="1 12">Cell inner membrane</location>
        <topology evidence="1 12">Multi-pass membrane protein</topology>
    </subcellularLocation>
</comment>
<dbReference type="PIRSF" id="PIRSF006247">
    <property type="entry name" value="TrkH"/>
    <property type="match status" value="1"/>
</dbReference>
<feature type="transmembrane region" description="Helical" evidence="14">
    <location>
        <begin position="69"/>
        <end position="90"/>
    </location>
</feature>
<dbReference type="InterPro" id="IPR003445">
    <property type="entry name" value="Cat_transpt"/>
</dbReference>
<comment type="similarity">
    <text evidence="2 12">Belongs to the TrkH potassium transport family.</text>
</comment>
<evidence type="ECO:0000256" key="10">
    <source>
        <dbReference type="ARBA" id="ARBA00023065"/>
    </source>
</evidence>
<keyword evidence="5 12" id="KW-0997">Cell inner membrane</keyword>
<comment type="function">
    <text evidence="12">Low-affinity potassium transport system. Interacts with Trk system potassium uptake protein TrkA.</text>
</comment>
<keyword evidence="11 12" id="KW-0472">Membrane</keyword>
<dbReference type="Proteomes" id="UP000255264">
    <property type="component" value="Unassembled WGS sequence"/>
</dbReference>
<keyword evidence="9 14" id="KW-1133">Transmembrane helix</keyword>
<evidence type="ECO:0000256" key="8">
    <source>
        <dbReference type="ARBA" id="ARBA00022958"/>
    </source>
</evidence>
<reference evidence="15 16" key="1">
    <citation type="submission" date="2018-06" db="EMBL/GenBank/DDBJ databases">
        <authorList>
            <consortium name="Pathogen Informatics"/>
            <person name="Doyle S."/>
        </authorList>
    </citation>
    <scope>NUCLEOTIDE SEQUENCE [LARGE SCALE GENOMIC DNA]</scope>
    <source>
        <strain evidence="15 16">NCTC13335</strain>
    </source>
</reference>
<evidence type="ECO:0000313" key="15">
    <source>
        <dbReference type="EMBL" id="STO92984.1"/>
    </source>
</evidence>
<feature type="transmembrane region" description="Helical" evidence="14">
    <location>
        <begin position="182"/>
        <end position="203"/>
    </location>
</feature>
<accession>A0A377IXI1</accession>
<evidence type="ECO:0000256" key="3">
    <source>
        <dbReference type="ARBA" id="ARBA00022448"/>
    </source>
</evidence>
<feature type="transmembrane region" description="Helical" evidence="14">
    <location>
        <begin position="38"/>
        <end position="57"/>
    </location>
</feature>
<proteinExistence type="inferred from homology"/>
<keyword evidence="13" id="KW-0479">Metal-binding</keyword>
<keyword evidence="16" id="KW-1185">Reference proteome</keyword>
<feature type="binding site" evidence="13">
    <location>
        <position position="220"/>
    </location>
    <ligand>
        <name>K(+)</name>
        <dbReference type="ChEBI" id="CHEBI:29103"/>
    </ligand>
</feature>
<evidence type="ECO:0000256" key="12">
    <source>
        <dbReference type="PIRNR" id="PIRNR006247"/>
    </source>
</evidence>
<dbReference type="PANTHER" id="PTHR32024:SF2">
    <property type="entry name" value="TRK SYSTEM POTASSIUM UPTAKE PROTEIN TRKG-RELATED"/>
    <property type="match status" value="1"/>
</dbReference>
<evidence type="ECO:0000256" key="14">
    <source>
        <dbReference type="SAM" id="Phobius"/>
    </source>
</evidence>
<evidence type="ECO:0000256" key="7">
    <source>
        <dbReference type="ARBA" id="ARBA00022692"/>
    </source>
</evidence>
<feature type="transmembrane region" description="Helical" evidence="14">
    <location>
        <begin position="237"/>
        <end position="257"/>
    </location>
</feature>
<evidence type="ECO:0000256" key="4">
    <source>
        <dbReference type="ARBA" id="ARBA00022475"/>
    </source>
</evidence>
<keyword evidence="3 12" id="KW-0813">Transport</keyword>
<evidence type="ECO:0000256" key="5">
    <source>
        <dbReference type="ARBA" id="ARBA00022519"/>
    </source>
</evidence>
<feature type="binding site" evidence="13">
    <location>
        <position position="323"/>
    </location>
    <ligand>
        <name>K(+)</name>
        <dbReference type="ChEBI" id="CHEBI:29103"/>
    </ligand>
</feature>
<feature type="transmembrane region" description="Helical" evidence="14">
    <location>
        <begin position="278"/>
        <end position="302"/>
    </location>
</feature>
<dbReference type="AlphaFoldDB" id="A0A377IXI1"/>
<dbReference type="RefSeq" id="WP_115002932.1">
    <property type="nucleotide sequence ID" value="NZ_JAHAHE010000017.1"/>
</dbReference>
<dbReference type="GO" id="GO:0046872">
    <property type="term" value="F:metal ion binding"/>
    <property type="evidence" value="ECO:0007669"/>
    <property type="project" value="UniProtKB-KW"/>
</dbReference>
<organism evidence="15 16">
    <name type="scientific">Haemophilus pittmaniae</name>
    <dbReference type="NCBI Taxonomy" id="249188"/>
    <lineage>
        <taxon>Bacteria</taxon>
        <taxon>Pseudomonadati</taxon>
        <taxon>Pseudomonadota</taxon>
        <taxon>Gammaproteobacteria</taxon>
        <taxon>Pasteurellales</taxon>
        <taxon>Pasteurellaceae</taxon>
        <taxon>Haemophilus</taxon>
    </lineage>
</organism>
<dbReference type="Pfam" id="PF02386">
    <property type="entry name" value="TrkH"/>
    <property type="match status" value="1"/>
</dbReference>
<dbReference type="OrthoDB" id="9810952at2"/>
<dbReference type="PANTHER" id="PTHR32024">
    <property type="entry name" value="TRK SYSTEM POTASSIUM UPTAKE PROTEIN TRKG-RELATED"/>
    <property type="match status" value="1"/>
</dbReference>
<dbReference type="GO" id="GO:0005886">
    <property type="term" value="C:plasma membrane"/>
    <property type="evidence" value="ECO:0007669"/>
    <property type="project" value="UniProtKB-SubCell"/>
</dbReference>
<feature type="transmembrane region" description="Helical" evidence="14">
    <location>
        <begin position="133"/>
        <end position="161"/>
    </location>
</feature>
<feature type="binding site" evidence="13">
    <location>
        <position position="111"/>
    </location>
    <ligand>
        <name>K(+)</name>
        <dbReference type="ChEBI" id="CHEBI:29103"/>
    </ligand>
</feature>
<evidence type="ECO:0000313" key="16">
    <source>
        <dbReference type="Proteomes" id="UP000255264"/>
    </source>
</evidence>
<keyword evidence="10 12" id="KW-0406">Ion transport</keyword>
<feature type="transmembrane region" description="Helical" evidence="14">
    <location>
        <begin position="460"/>
        <end position="485"/>
    </location>
</feature>
<feature type="binding site" evidence="13">
    <location>
        <position position="112"/>
    </location>
    <ligand>
        <name>K(+)</name>
        <dbReference type="ChEBI" id="CHEBI:29103"/>
    </ligand>
</feature>
<dbReference type="NCBIfam" id="TIGR00933">
    <property type="entry name" value="2a38"/>
    <property type="match status" value="1"/>
</dbReference>
<evidence type="ECO:0000256" key="11">
    <source>
        <dbReference type="ARBA" id="ARBA00023136"/>
    </source>
</evidence>